<keyword evidence="2" id="KW-1185">Reference proteome</keyword>
<dbReference type="EMBL" id="CAJJDM010000063">
    <property type="protein sequence ID" value="CAD8079748.1"/>
    <property type="molecule type" value="Genomic_DNA"/>
</dbReference>
<protein>
    <submittedName>
        <fullName evidence="1">Uncharacterized protein</fullName>
    </submittedName>
</protein>
<sequence>MNQLLKTSSDLDSINSEFNIIIDKISNGIHLNDEHIEDDLKVLLEKLDNENKKEKILFLHKNFPKASFLNLPYFRQININQNNTQEQIDGYKQMYQDNLNEKQFDLILQELKNEQYCKQNLIPFQIKDYLIPLKQLKNNIHLIFELIEIVKDKTQYNFFSIQYSLLNCSFLNVIMKQKDKFINQQVVFQKIKYINLKIIFKRL</sequence>
<accession>A0A8S1MHZ0</accession>
<evidence type="ECO:0000313" key="1">
    <source>
        <dbReference type="EMBL" id="CAD8079748.1"/>
    </source>
</evidence>
<reference evidence="1" key="1">
    <citation type="submission" date="2021-01" db="EMBL/GenBank/DDBJ databases">
        <authorList>
            <consortium name="Genoscope - CEA"/>
            <person name="William W."/>
        </authorList>
    </citation>
    <scope>NUCLEOTIDE SEQUENCE</scope>
</reference>
<organism evidence="1 2">
    <name type="scientific">Paramecium primaurelia</name>
    <dbReference type="NCBI Taxonomy" id="5886"/>
    <lineage>
        <taxon>Eukaryota</taxon>
        <taxon>Sar</taxon>
        <taxon>Alveolata</taxon>
        <taxon>Ciliophora</taxon>
        <taxon>Intramacronucleata</taxon>
        <taxon>Oligohymenophorea</taxon>
        <taxon>Peniculida</taxon>
        <taxon>Parameciidae</taxon>
        <taxon>Paramecium</taxon>
    </lineage>
</organism>
<dbReference type="AlphaFoldDB" id="A0A8S1MHZ0"/>
<evidence type="ECO:0000313" key="2">
    <source>
        <dbReference type="Proteomes" id="UP000688137"/>
    </source>
</evidence>
<comment type="caution">
    <text evidence="1">The sequence shown here is derived from an EMBL/GenBank/DDBJ whole genome shotgun (WGS) entry which is preliminary data.</text>
</comment>
<name>A0A8S1MHZ0_PARPR</name>
<gene>
    <name evidence="1" type="ORF">PPRIM_AZ9-3.1.T0620181</name>
</gene>
<dbReference type="Proteomes" id="UP000688137">
    <property type="component" value="Unassembled WGS sequence"/>
</dbReference>
<proteinExistence type="predicted"/>